<evidence type="ECO:0000313" key="1">
    <source>
        <dbReference type="Proteomes" id="UP000046392"/>
    </source>
</evidence>
<keyword evidence="1" id="KW-1185">Reference proteome</keyword>
<proteinExistence type="predicted"/>
<dbReference type="WBParaSite" id="SPAL_0000218700.1">
    <property type="protein sequence ID" value="SPAL_0000218700.1"/>
    <property type="gene ID" value="SPAL_0000218700"/>
</dbReference>
<accession>A0A0N5B814</accession>
<protein>
    <submittedName>
        <fullName evidence="2">NR LBD domain-containing protein</fullName>
    </submittedName>
</protein>
<sequence length="178" mass="20930">MLRELNIENSLTISKSINWQKREVLECRIYEPEAAWNCIDDNLFHFHTDLPTSISLFNDKLCIARGDVPNKLNDIIFNFLFALDEIKSDCDFKVSNEEKKFLLSDIKKFFEFLKCLTNEFLEVNDLVSFKSLCDFLLKWLYHMGDIVENMMEIRTYDNISEVCSSLLLISSLISLIEF</sequence>
<dbReference type="AlphaFoldDB" id="A0A0N5B814"/>
<dbReference type="Proteomes" id="UP000046392">
    <property type="component" value="Unplaced"/>
</dbReference>
<reference evidence="2" key="1">
    <citation type="submission" date="2017-02" db="UniProtKB">
        <authorList>
            <consortium name="WormBaseParasite"/>
        </authorList>
    </citation>
    <scope>IDENTIFICATION</scope>
</reference>
<organism evidence="1 2">
    <name type="scientific">Strongyloides papillosus</name>
    <name type="common">Intestinal threadworm</name>
    <dbReference type="NCBI Taxonomy" id="174720"/>
    <lineage>
        <taxon>Eukaryota</taxon>
        <taxon>Metazoa</taxon>
        <taxon>Ecdysozoa</taxon>
        <taxon>Nematoda</taxon>
        <taxon>Chromadorea</taxon>
        <taxon>Rhabditida</taxon>
        <taxon>Tylenchina</taxon>
        <taxon>Panagrolaimomorpha</taxon>
        <taxon>Strongyloidoidea</taxon>
        <taxon>Strongyloididae</taxon>
        <taxon>Strongyloides</taxon>
    </lineage>
</organism>
<evidence type="ECO:0000313" key="2">
    <source>
        <dbReference type="WBParaSite" id="SPAL_0000218700.1"/>
    </source>
</evidence>
<name>A0A0N5B814_STREA</name>